<dbReference type="SUPFAM" id="SSF54427">
    <property type="entry name" value="NTF2-like"/>
    <property type="match status" value="1"/>
</dbReference>
<accession>A0ABX6DZI0</accession>
<keyword evidence="3" id="KW-1185">Reference proteome</keyword>
<organism evidence="2 3">
    <name type="scientific">Micromonospora terminaliae</name>
    <dbReference type="NCBI Taxonomy" id="1914461"/>
    <lineage>
        <taxon>Bacteria</taxon>
        <taxon>Bacillati</taxon>
        <taxon>Actinomycetota</taxon>
        <taxon>Actinomycetes</taxon>
        <taxon>Micromonosporales</taxon>
        <taxon>Micromonosporaceae</taxon>
        <taxon>Micromonospora</taxon>
    </lineage>
</organism>
<dbReference type="EMBL" id="CP045309">
    <property type="protein sequence ID" value="QGL47087.1"/>
    <property type="molecule type" value="Genomic_DNA"/>
</dbReference>
<protein>
    <submittedName>
        <fullName evidence="2">Nuclear transport factor 2 family protein</fullName>
    </submittedName>
</protein>
<sequence>MTMLTRPLAAPTICRIVGRTNEWRFEMSSLTDRTEIAELVPRLAWALDERRFDDLRSIYAPDAETHSPRGTLRGIDEIVDVVRRTSPEEVLTQHFNTDVVVDLDGDRAEVKAHQLVYFFHEGEVPHRLAGLQTRYTAVRTPGGWRLARAQISPLWQRAS</sequence>
<dbReference type="Pfam" id="PF13577">
    <property type="entry name" value="SnoaL_4"/>
    <property type="match status" value="1"/>
</dbReference>
<gene>
    <name evidence="2" type="ORF">GCE86_08515</name>
</gene>
<feature type="domain" description="SnoaL-like" evidence="1">
    <location>
        <begin position="29"/>
        <end position="148"/>
    </location>
</feature>
<evidence type="ECO:0000313" key="3">
    <source>
        <dbReference type="Proteomes" id="UP000402241"/>
    </source>
</evidence>
<proteinExistence type="predicted"/>
<dbReference type="Gene3D" id="3.10.450.50">
    <property type="match status" value="1"/>
</dbReference>
<dbReference type="InterPro" id="IPR037401">
    <property type="entry name" value="SnoaL-like"/>
</dbReference>
<dbReference type="Proteomes" id="UP000402241">
    <property type="component" value="Chromosome"/>
</dbReference>
<dbReference type="InterPro" id="IPR032710">
    <property type="entry name" value="NTF2-like_dom_sf"/>
</dbReference>
<reference evidence="2 3" key="1">
    <citation type="submission" date="2019-10" db="EMBL/GenBank/DDBJ databases">
        <title>Genome Sequence of Micromonospora terminaliae DSM 101760.</title>
        <authorList>
            <person name="Guo L."/>
        </authorList>
    </citation>
    <scope>NUCLEOTIDE SEQUENCE [LARGE SCALE GENOMIC DNA]</scope>
    <source>
        <strain evidence="2 3">DSM 101760</strain>
    </source>
</reference>
<evidence type="ECO:0000259" key="1">
    <source>
        <dbReference type="Pfam" id="PF13577"/>
    </source>
</evidence>
<evidence type="ECO:0000313" key="2">
    <source>
        <dbReference type="EMBL" id="QGL47087.1"/>
    </source>
</evidence>
<name>A0ABX6DZI0_9ACTN</name>
<dbReference type="CDD" id="cd00531">
    <property type="entry name" value="NTF2_like"/>
    <property type="match status" value="1"/>
</dbReference>